<dbReference type="PANTHER" id="PTHR47359">
    <property type="entry name" value="PEPTIDOGLYCAN DL-ENDOPEPTIDASE CWLO"/>
    <property type="match status" value="1"/>
</dbReference>
<evidence type="ECO:0000313" key="9">
    <source>
        <dbReference type="Proteomes" id="UP001501598"/>
    </source>
</evidence>
<feature type="region of interest" description="Disordered" evidence="6">
    <location>
        <begin position="1"/>
        <end position="119"/>
    </location>
</feature>
<keyword evidence="5" id="KW-0175">Coiled coil</keyword>
<proteinExistence type="inferred from homology"/>
<evidence type="ECO:0000256" key="3">
    <source>
        <dbReference type="ARBA" id="ARBA00022801"/>
    </source>
</evidence>
<dbReference type="InterPro" id="IPR051794">
    <property type="entry name" value="PG_Endopeptidase_C40"/>
</dbReference>
<dbReference type="Proteomes" id="UP001501598">
    <property type="component" value="Unassembled WGS sequence"/>
</dbReference>
<reference evidence="9" key="1">
    <citation type="journal article" date="2019" name="Int. J. Syst. Evol. Microbiol.">
        <title>The Global Catalogue of Microorganisms (GCM) 10K type strain sequencing project: providing services to taxonomists for standard genome sequencing and annotation.</title>
        <authorList>
            <consortium name="The Broad Institute Genomics Platform"/>
            <consortium name="The Broad Institute Genome Sequencing Center for Infectious Disease"/>
            <person name="Wu L."/>
            <person name="Ma J."/>
        </authorList>
    </citation>
    <scope>NUCLEOTIDE SEQUENCE [LARGE SCALE GENOMIC DNA]</scope>
    <source>
        <strain evidence="9">JCM 17906</strain>
    </source>
</reference>
<evidence type="ECO:0000313" key="8">
    <source>
        <dbReference type="EMBL" id="GAA4546095.1"/>
    </source>
</evidence>
<comment type="caution">
    <text evidence="8">The sequence shown here is derived from an EMBL/GenBank/DDBJ whole genome shotgun (WGS) entry which is preliminary data.</text>
</comment>
<feature type="compositionally biased region" description="Low complexity" evidence="6">
    <location>
        <begin position="31"/>
        <end position="57"/>
    </location>
</feature>
<dbReference type="Gene3D" id="3.90.1720.10">
    <property type="entry name" value="endopeptidase domain like (from Nostoc punctiforme)"/>
    <property type="match status" value="1"/>
</dbReference>
<evidence type="ECO:0000256" key="5">
    <source>
        <dbReference type="SAM" id="Coils"/>
    </source>
</evidence>
<accession>A0ABP8RSN8</accession>
<dbReference type="RefSeq" id="WP_345417028.1">
    <property type="nucleotide sequence ID" value="NZ_BAABGT010000032.1"/>
</dbReference>
<protein>
    <submittedName>
        <fullName evidence="8">C40 family peptidase</fullName>
    </submittedName>
</protein>
<organism evidence="8 9">
    <name type="scientific">Pseudonocardia xishanensis</name>
    <dbReference type="NCBI Taxonomy" id="630995"/>
    <lineage>
        <taxon>Bacteria</taxon>
        <taxon>Bacillati</taxon>
        <taxon>Actinomycetota</taxon>
        <taxon>Actinomycetes</taxon>
        <taxon>Pseudonocardiales</taxon>
        <taxon>Pseudonocardiaceae</taxon>
        <taxon>Pseudonocardia</taxon>
    </lineage>
</organism>
<gene>
    <name evidence="8" type="ORF">GCM10023175_27450</name>
</gene>
<keyword evidence="3" id="KW-0378">Hydrolase</keyword>
<evidence type="ECO:0000256" key="1">
    <source>
        <dbReference type="ARBA" id="ARBA00007074"/>
    </source>
</evidence>
<feature type="compositionally biased region" description="Pro residues" evidence="6">
    <location>
        <begin position="9"/>
        <end position="30"/>
    </location>
</feature>
<keyword evidence="4" id="KW-0788">Thiol protease</keyword>
<feature type="compositionally biased region" description="Basic and acidic residues" evidence="6">
    <location>
        <begin position="89"/>
        <end position="119"/>
    </location>
</feature>
<keyword evidence="2" id="KW-0645">Protease</keyword>
<feature type="compositionally biased region" description="Basic and acidic residues" evidence="6">
    <location>
        <begin position="63"/>
        <end position="80"/>
    </location>
</feature>
<comment type="similarity">
    <text evidence="1">Belongs to the peptidase C40 family.</text>
</comment>
<dbReference type="InterPro" id="IPR000064">
    <property type="entry name" value="NLP_P60_dom"/>
</dbReference>
<dbReference type="InterPro" id="IPR038765">
    <property type="entry name" value="Papain-like_cys_pep_sf"/>
</dbReference>
<dbReference type="PROSITE" id="PS51935">
    <property type="entry name" value="NLPC_P60"/>
    <property type="match status" value="1"/>
</dbReference>
<feature type="coiled-coil region" evidence="5">
    <location>
        <begin position="209"/>
        <end position="236"/>
    </location>
</feature>
<dbReference type="PANTHER" id="PTHR47359:SF3">
    <property type="entry name" value="NLP_P60 DOMAIN-CONTAINING PROTEIN-RELATED"/>
    <property type="match status" value="1"/>
</dbReference>
<feature type="domain" description="NlpC/P60" evidence="7">
    <location>
        <begin position="255"/>
        <end position="369"/>
    </location>
</feature>
<evidence type="ECO:0000259" key="7">
    <source>
        <dbReference type="PROSITE" id="PS51935"/>
    </source>
</evidence>
<dbReference type="SUPFAM" id="SSF54001">
    <property type="entry name" value="Cysteine proteinases"/>
    <property type="match status" value="1"/>
</dbReference>
<evidence type="ECO:0000256" key="2">
    <source>
        <dbReference type="ARBA" id="ARBA00022670"/>
    </source>
</evidence>
<dbReference type="EMBL" id="BAABGT010000032">
    <property type="protein sequence ID" value="GAA4546095.1"/>
    <property type="molecule type" value="Genomic_DNA"/>
</dbReference>
<keyword evidence="9" id="KW-1185">Reference proteome</keyword>
<sequence>MASADPRLPGIPLPAIPTPGSAPAPEPPTGVGPVPGATDPLPAAPEGVTPGPAEAAPTPEPPRTADEARQRLGEVQHEAEALTEQWHAATDEFTARQEEADRRNEAVEPLRREADAARADEETYRRSLEDVTLAFFDNGRLDQFNALLSSPSPQDYLDQMSALETLSADRLVALRDLQGKVDRAVRTQADADQATAEAQTAADAAHRAADEIAGRKADAERRIDEAEDLLRQLSPRDRALHNGPDEEAPDVAWGSGVGADALRAAATKLGKPYSWGAGGPNSFDCSGLTSWAFRQAGITLPRSSSAQSTVGRAVSWNELQPGDLVFYYSPVSHVGIYAGNGTMINAPQSGDVVKYQKVNRSVFTGARRV</sequence>
<evidence type="ECO:0000256" key="6">
    <source>
        <dbReference type="SAM" id="MobiDB-lite"/>
    </source>
</evidence>
<name>A0ABP8RSN8_9PSEU</name>
<evidence type="ECO:0000256" key="4">
    <source>
        <dbReference type="ARBA" id="ARBA00022807"/>
    </source>
</evidence>
<dbReference type="Pfam" id="PF00877">
    <property type="entry name" value="NLPC_P60"/>
    <property type="match status" value="1"/>
</dbReference>